<dbReference type="GO" id="GO:0003955">
    <property type="term" value="F:NAD(P)H dehydrogenase (quinone) activity"/>
    <property type="evidence" value="ECO:0007669"/>
    <property type="project" value="TreeGrafter"/>
</dbReference>
<evidence type="ECO:0000256" key="4">
    <source>
        <dbReference type="ARBA" id="ARBA00022827"/>
    </source>
</evidence>
<dbReference type="KEGG" id="daur:Daura_05925"/>
<feature type="domain" description="FAD/NAD(P)-binding" evidence="6">
    <location>
        <begin position="3"/>
        <end position="285"/>
    </location>
</feature>
<dbReference type="GO" id="GO:0019646">
    <property type="term" value="P:aerobic electron transport chain"/>
    <property type="evidence" value="ECO:0007669"/>
    <property type="project" value="TreeGrafter"/>
</dbReference>
<name>A0A9Q9IGF9_9ACTN</name>
<dbReference type="AlphaFoldDB" id="A0A9Q9IGF9"/>
<evidence type="ECO:0000256" key="1">
    <source>
        <dbReference type="ARBA" id="ARBA00001974"/>
    </source>
</evidence>
<dbReference type="Gene3D" id="3.50.50.100">
    <property type="match status" value="1"/>
</dbReference>
<dbReference type="InterPro" id="IPR051169">
    <property type="entry name" value="NADH-Q_oxidoreductase"/>
</dbReference>
<keyword evidence="5" id="KW-0560">Oxidoreductase</keyword>
<keyword evidence="3" id="KW-0285">Flavoprotein</keyword>
<proteinExistence type="inferred from homology"/>
<dbReference type="PANTHER" id="PTHR42913">
    <property type="entry name" value="APOPTOSIS-INDUCING FACTOR 1"/>
    <property type="match status" value="1"/>
</dbReference>
<dbReference type="OrthoDB" id="9784880at2"/>
<dbReference type="EMBL" id="CP073767">
    <property type="protein sequence ID" value="UWZ55739.1"/>
    <property type="molecule type" value="Genomic_DNA"/>
</dbReference>
<accession>A0A9Q9IGF9</accession>
<dbReference type="Pfam" id="PF07992">
    <property type="entry name" value="Pyr_redox_2"/>
    <property type="match status" value="1"/>
</dbReference>
<sequence length="378" mass="39746">MHRIVVLGAGYTGMIAAIRVARRTRRLGTRVTLVNPSDRFTERLRMHQCATGQPLPTRSIPELLRGTGVGFVRAHAERIDTARREVVAGGRVIGYDTLVYAVGSVAETVSVPGAGAHAYTLDGIDAAGRLAALLGARPDATVAVVGGGLTGVEAAAELAERHPAARVLLLTRDAPGPLMTPRARARLDRALAGLGVRVRAGVEVTRVLADGVELAGGERVAADATLWTTGFTASPLAAEAGLAVDGHGRVVVDATLRSVSHPDVVAIGDAAAIRQPWGMIHGTCQSGIPSGVHAADSIARVLAGRAARPFRFGYVHQPVSLGRRDAVIQFTHADDSPRRWFLAGRAAVVYKELVTRSPLPAYRLSKRVTVPAAMLGFR</sequence>
<reference evidence="7" key="1">
    <citation type="submission" date="2021-04" db="EMBL/GenBank/DDBJ databases">
        <title>Dactylosporangium aurantiacum NRRL B-8018 full assembly.</title>
        <authorList>
            <person name="Hartkoorn R.C."/>
            <person name="Beaudoing E."/>
            <person name="Hot D."/>
        </authorList>
    </citation>
    <scope>NUCLEOTIDE SEQUENCE</scope>
    <source>
        <strain evidence="7">NRRL B-8018</strain>
    </source>
</reference>
<dbReference type="InterPro" id="IPR036188">
    <property type="entry name" value="FAD/NAD-bd_sf"/>
</dbReference>
<evidence type="ECO:0000259" key="6">
    <source>
        <dbReference type="Pfam" id="PF07992"/>
    </source>
</evidence>
<evidence type="ECO:0000256" key="3">
    <source>
        <dbReference type="ARBA" id="ARBA00022630"/>
    </source>
</evidence>
<comment type="similarity">
    <text evidence="2">Belongs to the NADH dehydrogenase family.</text>
</comment>
<evidence type="ECO:0000313" key="8">
    <source>
        <dbReference type="Proteomes" id="UP001058003"/>
    </source>
</evidence>
<evidence type="ECO:0000256" key="5">
    <source>
        <dbReference type="ARBA" id="ARBA00023002"/>
    </source>
</evidence>
<dbReference type="PANTHER" id="PTHR42913:SF3">
    <property type="entry name" value="64 KDA MITOCHONDRIAL NADH DEHYDROGENASE (EUROFUNG)"/>
    <property type="match status" value="1"/>
</dbReference>
<dbReference type="PRINTS" id="PR00469">
    <property type="entry name" value="PNDRDTASEII"/>
</dbReference>
<keyword evidence="8" id="KW-1185">Reference proteome</keyword>
<gene>
    <name evidence="7" type="ORF">Daura_05925</name>
</gene>
<dbReference type="SUPFAM" id="SSF51905">
    <property type="entry name" value="FAD/NAD(P)-binding domain"/>
    <property type="match status" value="1"/>
</dbReference>
<dbReference type="PRINTS" id="PR00368">
    <property type="entry name" value="FADPNR"/>
</dbReference>
<dbReference type="Proteomes" id="UP001058003">
    <property type="component" value="Chromosome"/>
</dbReference>
<protein>
    <submittedName>
        <fullName evidence="7">FAD-dependent oxidoreductase</fullName>
    </submittedName>
</protein>
<evidence type="ECO:0000256" key="2">
    <source>
        <dbReference type="ARBA" id="ARBA00005272"/>
    </source>
</evidence>
<dbReference type="RefSeq" id="WP_033358536.1">
    <property type="nucleotide sequence ID" value="NZ_CP073767.1"/>
</dbReference>
<dbReference type="InterPro" id="IPR023753">
    <property type="entry name" value="FAD/NAD-binding_dom"/>
</dbReference>
<keyword evidence="4" id="KW-0274">FAD</keyword>
<organism evidence="7 8">
    <name type="scientific">Dactylosporangium aurantiacum</name>
    <dbReference type="NCBI Taxonomy" id="35754"/>
    <lineage>
        <taxon>Bacteria</taxon>
        <taxon>Bacillati</taxon>
        <taxon>Actinomycetota</taxon>
        <taxon>Actinomycetes</taxon>
        <taxon>Micromonosporales</taxon>
        <taxon>Micromonosporaceae</taxon>
        <taxon>Dactylosporangium</taxon>
    </lineage>
</organism>
<comment type="cofactor">
    <cofactor evidence="1">
        <name>FAD</name>
        <dbReference type="ChEBI" id="CHEBI:57692"/>
    </cofactor>
</comment>
<evidence type="ECO:0000313" key="7">
    <source>
        <dbReference type="EMBL" id="UWZ55739.1"/>
    </source>
</evidence>